<gene>
    <name evidence="1" type="ORF">AVEN_73823_1</name>
</gene>
<keyword evidence="2" id="KW-1185">Reference proteome</keyword>
<dbReference type="EMBL" id="BGPR01021302">
    <property type="protein sequence ID" value="GBN86466.1"/>
    <property type="molecule type" value="Genomic_DNA"/>
</dbReference>
<organism evidence="1 2">
    <name type="scientific">Araneus ventricosus</name>
    <name type="common">Orbweaver spider</name>
    <name type="synonym">Epeira ventricosa</name>
    <dbReference type="NCBI Taxonomy" id="182803"/>
    <lineage>
        <taxon>Eukaryota</taxon>
        <taxon>Metazoa</taxon>
        <taxon>Ecdysozoa</taxon>
        <taxon>Arthropoda</taxon>
        <taxon>Chelicerata</taxon>
        <taxon>Arachnida</taxon>
        <taxon>Araneae</taxon>
        <taxon>Araneomorphae</taxon>
        <taxon>Entelegynae</taxon>
        <taxon>Araneoidea</taxon>
        <taxon>Araneidae</taxon>
        <taxon>Araneus</taxon>
    </lineage>
</organism>
<dbReference type="Proteomes" id="UP000499080">
    <property type="component" value="Unassembled WGS sequence"/>
</dbReference>
<protein>
    <submittedName>
        <fullName evidence="1">Uncharacterized protein</fullName>
    </submittedName>
</protein>
<dbReference type="AlphaFoldDB" id="A0A4Y2SFW7"/>
<evidence type="ECO:0000313" key="1">
    <source>
        <dbReference type="EMBL" id="GBN86466.1"/>
    </source>
</evidence>
<proteinExistence type="predicted"/>
<sequence>MEVNGLRHTDLASGYWQAEVRPEDREKTSFTTDKDPWQLSPVQARVDLKLRRSGPLTEIDASPEDLVKKAANSAAQAEKLDGENSFHESCNVTEILSSAEIKGAARKVRY</sequence>
<reference evidence="1 2" key="1">
    <citation type="journal article" date="2019" name="Sci. Rep.">
        <title>Orb-weaving spider Araneus ventricosus genome elucidates the spidroin gene catalogue.</title>
        <authorList>
            <person name="Kono N."/>
            <person name="Nakamura H."/>
            <person name="Ohtoshi R."/>
            <person name="Moran D.A.P."/>
            <person name="Shinohara A."/>
            <person name="Yoshida Y."/>
            <person name="Fujiwara M."/>
            <person name="Mori M."/>
            <person name="Tomita M."/>
            <person name="Arakawa K."/>
        </authorList>
    </citation>
    <scope>NUCLEOTIDE SEQUENCE [LARGE SCALE GENOMIC DNA]</scope>
</reference>
<comment type="caution">
    <text evidence="1">The sequence shown here is derived from an EMBL/GenBank/DDBJ whole genome shotgun (WGS) entry which is preliminary data.</text>
</comment>
<accession>A0A4Y2SFW7</accession>
<evidence type="ECO:0000313" key="2">
    <source>
        <dbReference type="Proteomes" id="UP000499080"/>
    </source>
</evidence>
<name>A0A4Y2SFW7_ARAVE</name>